<evidence type="ECO:0000259" key="2">
    <source>
        <dbReference type="SMART" id="SM00226"/>
    </source>
</evidence>
<name>A0A7C2K394_UNCW3</name>
<dbReference type="AlphaFoldDB" id="A0A7C2K394"/>
<accession>A0A7C2K394</accession>
<dbReference type="PANTHER" id="PTHR43428:SF1">
    <property type="entry name" value="ARSENATE REDUCTASE"/>
    <property type="match status" value="1"/>
</dbReference>
<dbReference type="InterPro" id="IPR023485">
    <property type="entry name" value="Ptyr_pPase"/>
</dbReference>
<feature type="domain" description="Phosphotyrosine protein phosphatase I" evidence="2">
    <location>
        <begin position="3"/>
        <end position="136"/>
    </location>
</feature>
<reference evidence="3" key="1">
    <citation type="journal article" date="2020" name="mSystems">
        <title>Genome- and Community-Level Interaction Insights into Carbon Utilization and Element Cycling Functions of Hydrothermarchaeota in Hydrothermal Sediment.</title>
        <authorList>
            <person name="Zhou Z."/>
            <person name="Liu Y."/>
            <person name="Xu W."/>
            <person name="Pan J."/>
            <person name="Luo Z.H."/>
            <person name="Li M."/>
        </authorList>
    </citation>
    <scope>NUCLEOTIDE SEQUENCE [LARGE SCALE GENOMIC DNA]</scope>
    <source>
        <strain evidence="3">SpSt-34</strain>
    </source>
</reference>
<dbReference type="CDD" id="cd16345">
    <property type="entry name" value="LMWP_ArsC"/>
    <property type="match status" value="1"/>
</dbReference>
<dbReference type="Gene3D" id="3.40.50.2300">
    <property type="match status" value="1"/>
</dbReference>
<sequence>MKKKVLFICTHNSARSQMAEAFLNYLYPEKFQAYSAGTKPGKLNPYVVKVMEEIGLDMSGHRSKSVEEFTGETFDYVVTVCDQARESCPFFPGAKEYIHKSFPDPSSFQGSEREKLEFTRKVRDEIKAFIEEFFGRM</sequence>
<evidence type="ECO:0000256" key="1">
    <source>
        <dbReference type="ARBA" id="ARBA00022849"/>
    </source>
</evidence>
<dbReference type="SMART" id="SM00226">
    <property type="entry name" value="LMWPc"/>
    <property type="match status" value="1"/>
</dbReference>
<dbReference type="PANTHER" id="PTHR43428">
    <property type="entry name" value="ARSENATE REDUCTASE"/>
    <property type="match status" value="1"/>
</dbReference>
<dbReference type="SUPFAM" id="SSF52788">
    <property type="entry name" value="Phosphotyrosine protein phosphatases I"/>
    <property type="match status" value="1"/>
</dbReference>
<dbReference type="Pfam" id="PF01451">
    <property type="entry name" value="LMWPc"/>
    <property type="match status" value="1"/>
</dbReference>
<dbReference type="GO" id="GO:0046685">
    <property type="term" value="P:response to arsenic-containing substance"/>
    <property type="evidence" value="ECO:0007669"/>
    <property type="project" value="UniProtKB-KW"/>
</dbReference>
<comment type="caution">
    <text evidence="3">The sequence shown here is derived from an EMBL/GenBank/DDBJ whole genome shotgun (WGS) entry which is preliminary data.</text>
</comment>
<evidence type="ECO:0000313" key="3">
    <source>
        <dbReference type="EMBL" id="HEN27581.1"/>
    </source>
</evidence>
<organism evidence="3">
    <name type="scientific">candidate division WOR-3 bacterium</name>
    <dbReference type="NCBI Taxonomy" id="2052148"/>
    <lineage>
        <taxon>Bacteria</taxon>
        <taxon>Bacteria division WOR-3</taxon>
    </lineage>
</organism>
<proteinExistence type="predicted"/>
<keyword evidence="1" id="KW-0059">Arsenical resistance</keyword>
<protein>
    <submittedName>
        <fullName evidence="3">Arsenate reductase ArsC</fullName>
    </submittedName>
</protein>
<dbReference type="InterPro" id="IPR036196">
    <property type="entry name" value="Ptyr_pPase_sf"/>
</dbReference>
<gene>
    <name evidence="3" type="ORF">ENQ77_02750</name>
</gene>
<dbReference type="EMBL" id="DSOL01000078">
    <property type="protein sequence ID" value="HEN27581.1"/>
    <property type="molecule type" value="Genomic_DNA"/>
</dbReference>